<protein>
    <submittedName>
        <fullName evidence="2">Uncharacterized protein</fullName>
    </submittedName>
</protein>
<reference evidence="2" key="1">
    <citation type="submission" date="2020-08" db="EMBL/GenBank/DDBJ databases">
        <title>Plant Genome Project.</title>
        <authorList>
            <person name="Zhang R.-G."/>
        </authorList>
    </citation>
    <scope>NUCLEOTIDE SEQUENCE</scope>
    <source>
        <strain evidence="2">WSP0</strain>
        <tissue evidence="2">Leaf</tissue>
    </source>
</reference>
<keyword evidence="1" id="KW-0472">Membrane</keyword>
<name>A0AAV6KAT6_9ERIC</name>
<keyword evidence="1" id="KW-0812">Transmembrane</keyword>
<feature type="transmembrane region" description="Helical" evidence="1">
    <location>
        <begin position="44"/>
        <end position="68"/>
    </location>
</feature>
<evidence type="ECO:0000313" key="2">
    <source>
        <dbReference type="EMBL" id="KAG5549459.1"/>
    </source>
</evidence>
<organism evidence="2 3">
    <name type="scientific">Rhododendron griersonianum</name>
    <dbReference type="NCBI Taxonomy" id="479676"/>
    <lineage>
        <taxon>Eukaryota</taxon>
        <taxon>Viridiplantae</taxon>
        <taxon>Streptophyta</taxon>
        <taxon>Embryophyta</taxon>
        <taxon>Tracheophyta</taxon>
        <taxon>Spermatophyta</taxon>
        <taxon>Magnoliopsida</taxon>
        <taxon>eudicotyledons</taxon>
        <taxon>Gunneridae</taxon>
        <taxon>Pentapetalae</taxon>
        <taxon>asterids</taxon>
        <taxon>Ericales</taxon>
        <taxon>Ericaceae</taxon>
        <taxon>Ericoideae</taxon>
        <taxon>Rhodoreae</taxon>
        <taxon>Rhododendron</taxon>
    </lineage>
</organism>
<proteinExistence type="predicted"/>
<evidence type="ECO:0000256" key="1">
    <source>
        <dbReference type="SAM" id="Phobius"/>
    </source>
</evidence>
<comment type="caution">
    <text evidence="2">The sequence shown here is derived from an EMBL/GenBank/DDBJ whole genome shotgun (WGS) entry which is preliminary data.</text>
</comment>
<keyword evidence="3" id="KW-1185">Reference proteome</keyword>
<dbReference type="AlphaFoldDB" id="A0AAV6KAT6"/>
<keyword evidence="1" id="KW-1133">Transmembrane helix</keyword>
<accession>A0AAV6KAT6</accession>
<dbReference type="Proteomes" id="UP000823749">
    <property type="component" value="Chromosome 5"/>
</dbReference>
<dbReference type="EMBL" id="JACTNZ010000005">
    <property type="protein sequence ID" value="KAG5549459.1"/>
    <property type="molecule type" value="Genomic_DNA"/>
</dbReference>
<gene>
    <name evidence="2" type="ORF">RHGRI_014709</name>
</gene>
<sequence length="69" mass="8144">MWRKDVGKSVFYAVIWSIWLERNHIIFRNKVCEGMLVDNIKTRIALWLKACSLILLPPSLPLIFSSLIW</sequence>
<evidence type="ECO:0000313" key="3">
    <source>
        <dbReference type="Proteomes" id="UP000823749"/>
    </source>
</evidence>